<keyword evidence="1" id="KW-1133">Transmembrane helix</keyword>
<accession>A0AA39NBA4</accession>
<keyword evidence="3" id="KW-1185">Reference proteome</keyword>
<dbReference type="GeneID" id="85349835"/>
<sequence>MRKGTRSWWPTKWALGESRSRAILSSRCNVTRRLCLLLCHPHASQYTEKEMNFVGAIQELIQIPSNLLATNQTDGNLISFLGFCLVSWFHKIEALRLSITLPHSVVMFGCSSPVARNIRITPWAFPQISDSILLAVALSIVLGSLIEFLTINLKPISR</sequence>
<keyword evidence="1" id="KW-0472">Membrane</keyword>
<feature type="transmembrane region" description="Helical" evidence="1">
    <location>
        <begin position="132"/>
        <end position="153"/>
    </location>
</feature>
<dbReference type="EMBL" id="JAUEPS010000009">
    <property type="protein sequence ID" value="KAK0462475.1"/>
    <property type="molecule type" value="Genomic_DNA"/>
</dbReference>
<evidence type="ECO:0000313" key="3">
    <source>
        <dbReference type="Proteomes" id="UP001175211"/>
    </source>
</evidence>
<dbReference type="Proteomes" id="UP001175211">
    <property type="component" value="Unassembled WGS sequence"/>
</dbReference>
<keyword evidence="1" id="KW-0812">Transmembrane</keyword>
<name>A0AA39NBA4_ARMTA</name>
<proteinExistence type="predicted"/>
<evidence type="ECO:0000313" key="2">
    <source>
        <dbReference type="EMBL" id="KAK0462475.1"/>
    </source>
</evidence>
<protein>
    <submittedName>
        <fullName evidence="2">Uncharacterized protein</fullName>
    </submittedName>
</protein>
<dbReference type="AlphaFoldDB" id="A0AA39NBA4"/>
<organism evidence="2 3">
    <name type="scientific">Armillaria tabescens</name>
    <name type="common">Ringless honey mushroom</name>
    <name type="synonym">Agaricus tabescens</name>
    <dbReference type="NCBI Taxonomy" id="1929756"/>
    <lineage>
        <taxon>Eukaryota</taxon>
        <taxon>Fungi</taxon>
        <taxon>Dikarya</taxon>
        <taxon>Basidiomycota</taxon>
        <taxon>Agaricomycotina</taxon>
        <taxon>Agaricomycetes</taxon>
        <taxon>Agaricomycetidae</taxon>
        <taxon>Agaricales</taxon>
        <taxon>Marasmiineae</taxon>
        <taxon>Physalacriaceae</taxon>
        <taxon>Desarmillaria</taxon>
    </lineage>
</organism>
<reference evidence="2" key="1">
    <citation type="submission" date="2023-06" db="EMBL/GenBank/DDBJ databases">
        <authorList>
            <consortium name="Lawrence Berkeley National Laboratory"/>
            <person name="Ahrendt S."/>
            <person name="Sahu N."/>
            <person name="Indic B."/>
            <person name="Wong-Bajracharya J."/>
            <person name="Merenyi Z."/>
            <person name="Ke H.-M."/>
            <person name="Monk M."/>
            <person name="Kocsube S."/>
            <person name="Drula E."/>
            <person name="Lipzen A."/>
            <person name="Balint B."/>
            <person name="Henrissat B."/>
            <person name="Andreopoulos B."/>
            <person name="Martin F.M."/>
            <person name="Harder C.B."/>
            <person name="Rigling D."/>
            <person name="Ford K.L."/>
            <person name="Foster G.D."/>
            <person name="Pangilinan J."/>
            <person name="Papanicolaou A."/>
            <person name="Barry K."/>
            <person name="LaButti K."/>
            <person name="Viragh M."/>
            <person name="Koriabine M."/>
            <person name="Yan M."/>
            <person name="Riley R."/>
            <person name="Champramary S."/>
            <person name="Plett K.L."/>
            <person name="Tsai I.J."/>
            <person name="Slot J."/>
            <person name="Sipos G."/>
            <person name="Plett J."/>
            <person name="Nagy L.G."/>
            <person name="Grigoriev I.V."/>
        </authorList>
    </citation>
    <scope>NUCLEOTIDE SEQUENCE</scope>
    <source>
        <strain evidence="2">CCBAS 213</strain>
    </source>
</reference>
<evidence type="ECO:0000256" key="1">
    <source>
        <dbReference type="SAM" id="Phobius"/>
    </source>
</evidence>
<dbReference type="RefSeq" id="XP_060334087.1">
    <property type="nucleotide sequence ID" value="XM_060466287.1"/>
</dbReference>
<gene>
    <name evidence="2" type="ORF">EV420DRAFT_1189916</name>
</gene>
<comment type="caution">
    <text evidence="2">The sequence shown here is derived from an EMBL/GenBank/DDBJ whole genome shotgun (WGS) entry which is preliminary data.</text>
</comment>